<dbReference type="GO" id="GO:0010017">
    <property type="term" value="P:red or far-red light signaling pathway"/>
    <property type="evidence" value="ECO:0007669"/>
    <property type="project" value="UniProtKB-ARBA"/>
</dbReference>
<sequence length="584" mass="63481">MQGQSSRAKRSPTCKSLPSHTHSAKIRDKDVGNVTGIQMRKFGDLDSGLNDIPMSVPTGEVDLSPDEGTTSWLNYTLDDFFHHDYNSEFFHEPIGDTVNETPPSVNHYLRDKKTNCNREFRDCHNNPCSATQHSHSREITEIPSISGGFSGLKMHKNDPITPSTSSTSTIINFPHFARPASSVNANLQSMSRMSGLSLARSESMLHMNKGAATTSGNPPESAFIIPKSEHPGESNMHCQQALGSFKYDLETLELKSLEQKGVTSEQLNHTRKEDTFKDDQTSDQVLAESGTKGHTTHEKSIEQAVASSSVCSGNGAEMFSTNSNQNLKQSRDTEGSEGHSEDVEEESAFARKAGPARGGTGSNRSRAAEVHNLFERRRRDRINEKMRALQELIPNCNKVDKASMLDEAIEYLKTLQLQVQIMSMGTGLYVPPMMLPHGMQHMHSHMSPFPPMGGCMPLGLGMGYAMRMANMSSGCSRFPMIQVPQMQGTHISVPSMFGATALHGMERSNPQMFGLCGQGFHLSGAPLMNPSTLGLNGSRTAGITNDMDSASASGLKGPIQGTGGSNPTRDISTQCEAPNVGLDE</sequence>
<dbReference type="GO" id="GO:0005634">
    <property type="term" value="C:nucleus"/>
    <property type="evidence" value="ECO:0007669"/>
    <property type="project" value="UniProtKB-SubCell"/>
</dbReference>
<feature type="compositionally biased region" description="Basic and acidic residues" evidence="5">
    <location>
        <begin position="268"/>
        <end position="280"/>
    </location>
</feature>
<evidence type="ECO:0000313" key="7">
    <source>
        <dbReference type="EMBL" id="KAK4273359.1"/>
    </source>
</evidence>
<dbReference type="InterPro" id="IPR011598">
    <property type="entry name" value="bHLH_dom"/>
</dbReference>
<dbReference type="SMART" id="SM00353">
    <property type="entry name" value="HLH"/>
    <property type="match status" value="1"/>
</dbReference>
<keyword evidence="4" id="KW-0539">Nucleus</keyword>
<dbReference type="InterPro" id="IPR047265">
    <property type="entry name" value="PIF1-like_bHLH"/>
</dbReference>
<dbReference type="CDD" id="cd11445">
    <property type="entry name" value="bHLH_AtPIF_like"/>
    <property type="match status" value="1"/>
</dbReference>
<evidence type="ECO:0000256" key="5">
    <source>
        <dbReference type="SAM" id="MobiDB-lite"/>
    </source>
</evidence>
<evidence type="ECO:0000256" key="1">
    <source>
        <dbReference type="ARBA" id="ARBA00004123"/>
    </source>
</evidence>
<dbReference type="GO" id="GO:0003700">
    <property type="term" value="F:DNA-binding transcription factor activity"/>
    <property type="evidence" value="ECO:0007669"/>
    <property type="project" value="InterPro"/>
</dbReference>
<dbReference type="FunFam" id="4.10.280.10:FF:000004">
    <property type="entry name" value="Basic helix-loop-helix transcription factor"/>
    <property type="match status" value="1"/>
</dbReference>
<keyword evidence="8" id="KW-1185">Reference proteome</keyword>
<feature type="compositionally biased region" description="Polar residues" evidence="5">
    <location>
        <begin position="565"/>
        <end position="576"/>
    </location>
</feature>
<accession>A0AAE1JSJ5</accession>
<dbReference type="Proteomes" id="UP001293593">
    <property type="component" value="Unassembled WGS sequence"/>
</dbReference>
<dbReference type="PROSITE" id="PS50888">
    <property type="entry name" value="BHLH"/>
    <property type="match status" value="1"/>
</dbReference>
<evidence type="ECO:0000313" key="8">
    <source>
        <dbReference type="Proteomes" id="UP001293593"/>
    </source>
</evidence>
<feature type="compositionally biased region" description="Basic and acidic residues" evidence="5">
    <location>
        <begin position="329"/>
        <end position="341"/>
    </location>
</feature>
<reference evidence="7" key="1">
    <citation type="submission" date="2023-10" db="EMBL/GenBank/DDBJ databases">
        <title>Chromosome-level genome of the transformable northern wattle, Acacia crassicarpa.</title>
        <authorList>
            <person name="Massaro I."/>
            <person name="Sinha N.R."/>
            <person name="Poethig S."/>
            <person name="Leichty A.R."/>
        </authorList>
    </citation>
    <scope>NUCLEOTIDE SEQUENCE</scope>
    <source>
        <strain evidence="7">Acra3RX</strain>
        <tissue evidence="7">Leaf</tissue>
    </source>
</reference>
<dbReference type="SUPFAM" id="SSF47459">
    <property type="entry name" value="HLH, helix-loop-helix DNA-binding domain"/>
    <property type="match status" value="1"/>
</dbReference>
<gene>
    <name evidence="7" type="ORF">QN277_021777</name>
</gene>
<dbReference type="PANTHER" id="PTHR46807:SF1">
    <property type="entry name" value="TRANSCRIPTION FACTOR PIF3"/>
    <property type="match status" value="1"/>
</dbReference>
<feature type="compositionally biased region" description="Polar residues" evidence="5">
    <location>
        <begin position="319"/>
        <end position="328"/>
    </location>
</feature>
<keyword evidence="2" id="KW-0805">Transcription regulation</keyword>
<evidence type="ECO:0000259" key="6">
    <source>
        <dbReference type="PROSITE" id="PS50888"/>
    </source>
</evidence>
<evidence type="ECO:0000256" key="3">
    <source>
        <dbReference type="ARBA" id="ARBA00023163"/>
    </source>
</evidence>
<dbReference type="InterPro" id="IPR036638">
    <property type="entry name" value="HLH_DNA-bd_sf"/>
</dbReference>
<dbReference type="EMBL" id="JAWXYG010000005">
    <property type="protein sequence ID" value="KAK4273359.1"/>
    <property type="molecule type" value="Genomic_DNA"/>
</dbReference>
<keyword evidence="3" id="KW-0804">Transcription</keyword>
<proteinExistence type="predicted"/>
<dbReference type="AlphaFoldDB" id="A0AAE1JSJ5"/>
<dbReference type="InterPro" id="IPR044273">
    <property type="entry name" value="PIF3-like"/>
</dbReference>
<dbReference type="GO" id="GO:0046983">
    <property type="term" value="F:protein dimerization activity"/>
    <property type="evidence" value="ECO:0007669"/>
    <property type="project" value="InterPro"/>
</dbReference>
<feature type="region of interest" description="Disordered" evidence="5">
    <location>
        <begin position="260"/>
        <end position="366"/>
    </location>
</feature>
<feature type="region of interest" description="Disordered" evidence="5">
    <location>
        <begin position="209"/>
        <end position="236"/>
    </location>
</feature>
<comment type="subcellular location">
    <subcellularLocation>
        <location evidence="1">Nucleus</location>
    </subcellularLocation>
</comment>
<protein>
    <recommendedName>
        <fullName evidence="6">BHLH domain-containing protein</fullName>
    </recommendedName>
</protein>
<evidence type="ECO:0000256" key="4">
    <source>
        <dbReference type="ARBA" id="ARBA00023242"/>
    </source>
</evidence>
<dbReference type="Gene3D" id="4.10.280.10">
    <property type="entry name" value="Helix-loop-helix DNA-binding domain"/>
    <property type="match status" value="1"/>
</dbReference>
<dbReference type="Pfam" id="PF00010">
    <property type="entry name" value="HLH"/>
    <property type="match status" value="1"/>
</dbReference>
<dbReference type="PANTHER" id="PTHR46807">
    <property type="entry name" value="TRANSCRIPTION FACTOR PIF3"/>
    <property type="match status" value="1"/>
</dbReference>
<feature type="region of interest" description="Disordered" evidence="5">
    <location>
        <begin position="544"/>
        <end position="584"/>
    </location>
</feature>
<feature type="region of interest" description="Disordered" evidence="5">
    <location>
        <begin position="1"/>
        <end position="32"/>
    </location>
</feature>
<name>A0AAE1JSJ5_9FABA</name>
<organism evidence="7 8">
    <name type="scientific">Acacia crassicarpa</name>
    <name type="common">northern wattle</name>
    <dbReference type="NCBI Taxonomy" id="499986"/>
    <lineage>
        <taxon>Eukaryota</taxon>
        <taxon>Viridiplantae</taxon>
        <taxon>Streptophyta</taxon>
        <taxon>Embryophyta</taxon>
        <taxon>Tracheophyta</taxon>
        <taxon>Spermatophyta</taxon>
        <taxon>Magnoliopsida</taxon>
        <taxon>eudicotyledons</taxon>
        <taxon>Gunneridae</taxon>
        <taxon>Pentapetalae</taxon>
        <taxon>rosids</taxon>
        <taxon>fabids</taxon>
        <taxon>Fabales</taxon>
        <taxon>Fabaceae</taxon>
        <taxon>Caesalpinioideae</taxon>
        <taxon>mimosoid clade</taxon>
        <taxon>Acacieae</taxon>
        <taxon>Acacia</taxon>
    </lineage>
</organism>
<evidence type="ECO:0000256" key="2">
    <source>
        <dbReference type="ARBA" id="ARBA00023015"/>
    </source>
</evidence>
<comment type="caution">
    <text evidence="7">The sequence shown here is derived from an EMBL/GenBank/DDBJ whole genome shotgun (WGS) entry which is preliminary data.</text>
</comment>
<feature type="domain" description="BHLH" evidence="6">
    <location>
        <begin position="366"/>
        <end position="415"/>
    </location>
</feature>